<evidence type="ECO:0000313" key="1">
    <source>
        <dbReference type="EMBL" id="GBN34730.1"/>
    </source>
</evidence>
<dbReference type="AlphaFoldDB" id="A0A4Y2N7V5"/>
<dbReference type="Proteomes" id="UP000499080">
    <property type="component" value="Unassembled WGS sequence"/>
</dbReference>
<dbReference type="EMBL" id="BGPR01008582">
    <property type="protein sequence ID" value="GBN34730.1"/>
    <property type="molecule type" value="Genomic_DNA"/>
</dbReference>
<keyword evidence="2" id="KW-1185">Reference proteome</keyword>
<proteinExistence type="predicted"/>
<accession>A0A4Y2N7V5</accession>
<protein>
    <submittedName>
        <fullName evidence="1">Uncharacterized protein</fullName>
    </submittedName>
</protein>
<organism evidence="1 2">
    <name type="scientific">Araneus ventricosus</name>
    <name type="common">Orbweaver spider</name>
    <name type="synonym">Epeira ventricosa</name>
    <dbReference type="NCBI Taxonomy" id="182803"/>
    <lineage>
        <taxon>Eukaryota</taxon>
        <taxon>Metazoa</taxon>
        <taxon>Ecdysozoa</taxon>
        <taxon>Arthropoda</taxon>
        <taxon>Chelicerata</taxon>
        <taxon>Arachnida</taxon>
        <taxon>Araneae</taxon>
        <taxon>Araneomorphae</taxon>
        <taxon>Entelegynae</taxon>
        <taxon>Araneoidea</taxon>
        <taxon>Araneidae</taxon>
        <taxon>Araneus</taxon>
    </lineage>
</organism>
<name>A0A4Y2N7V5_ARAVE</name>
<sequence length="113" mass="12907">MKTEFSFRGRITESLFVCSDLEKQKKMKNKKNGIQKCVRRHLLNSKKALGNIIFSQCLVDHRQEYTQVTGSGQNYELNDGNMQRISAESDSATKFTGLLQRNFPVFEGVNGEL</sequence>
<reference evidence="1 2" key="1">
    <citation type="journal article" date="2019" name="Sci. Rep.">
        <title>Orb-weaving spider Araneus ventricosus genome elucidates the spidroin gene catalogue.</title>
        <authorList>
            <person name="Kono N."/>
            <person name="Nakamura H."/>
            <person name="Ohtoshi R."/>
            <person name="Moran D.A.P."/>
            <person name="Shinohara A."/>
            <person name="Yoshida Y."/>
            <person name="Fujiwara M."/>
            <person name="Mori M."/>
            <person name="Tomita M."/>
            <person name="Arakawa K."/>
        </authorList>
    </citation>
    <scope>NUCLEOTIDE SEQUENCE [LARGE SCALE GENOMIC DNA]</scope>
</reference>
<comment type="caution">
    <text evidence="1">The sequence shown here is derived from an EMBL/GenBank/DDBJ whole genome shotgun (WGS) entry which is preliminary data.</text>
</comment>
<evidence type="ECO:0000313" key="2">
    <source>
        <dbReference type="Proteomes" id="UP000499080"/>
    </source>
</evidence>
<gene>
    <name evidence="1" type="ORF">AVEN_209375_1</name>
</gene>